<dbReference type="Proteomes" id="UP000499080">
    <property type="component" value="Unassembled WGS sequence"/>
</dbReference>
<dbReference type="EMBL" id="BGPR01000152">
    <property type="protein sequence ID" value="GBL99986.1"/>
    <property type="molecule type" value="Genomic_DNA"/>
</dbReference>
<organism evidence="1 2">
    <name type="scientific">Araneus ventricosus</name>
    <name type="common">Orbweaver spider</name>
    <name type="synonym">Epeira ventricosa</name>
    <dbReference type="NCBI Taxonomy" id="182803"/>
    <lineage>
        <taxon>Eukaryota</taxon>
        <taxon>Metazoa</taxon>
        <taxon>Ecdysozoa</taxon>
        <taxon>Arthropoda</taxon>
        <taxon>Chelicerata</taxon>
        <taxon>Arachnida</taxon>
        <taxon>Araneae</taxon>
        <taxon>Araneomorphae</taxon>
        <taxon>Entelegynae</taxon>
        <taxon>Araneoidea</taxon>
        <taxon>Araneidae</taxon>
        <taxon>Araneus</taxon>
    </lineage>
</organism>
<dbReference type="AlphaFoldDB" id="A0A4Y2C8K4"/>
<evidence type="ECO:0000313" key="2">
    <source>
        <dbReference type="Proteomes" id="UP000499080"/>
    </source>
</evidence>
<evidence type="ECO:0000313" key="1">
    <source>
        <dbReference type="EMBL" id="GBL99986.1"/>
    </source>
</evidence>
<name>A0A4Y2C8K4_ARAVE</name>
<gene>
    <name evidence="1" type="ORF">AVEN_19458_1</name>
</gene>
<reference evidence="1 2" key="1">
    <citation type="journal article" date="2019" name="Sci. Rep.">
        <title>Orb-weaving spider Araneus ventricosus genome elucidates the spidroin gene catalogue.</title>
        <authorList>
            <person name="Kono N."/>
            <person name="Nakamura H."/>
            <person name="Ohtoshi R."/>
            <person name="Moran D.A.P."/>
            <person name="Shinohara A."/>
            <person name="Yoshida Y."/>
            <person name="Fujiwara M."/>
            <person name="Mori M."/>
            <person name="Tomita M."/>
            <person name="Arakawa K."/>
        </authorList>
    </citation>
    <scope>NUCLEOTIDE SEQUENCE [LARGE SCALE GENOMIC DNA]</scope>
</reference>
<proteinExistence type="predicted"/>
<keyword evidence="2" id="KW-1185">Reference proteome</keyword>
<protein>
    <submittedName>
        <fullName evidence="1">Uncharacterized protein</fullName>
    </submittedName>
</protein>
<comment type="caution">
    <text evidence="1">The sequence shown here is derived from an EMBL/GenBank/DDBJ whole genome shotgun (WGS) entry which is preliminary data.</text>
</comment>
<dbReference type="OrthoDB" id="5077812at2759"/>
<accession>A0A4Y2C8K4</accession>
<sequence>MEGKIRKIHRVFQVELVGPKEAITRASQGNESTKIWTDSLLSVMAVLDPSSTCLSPISRVCFKKSLAKRMYNGETGRSVYNVLHKVKTAPTRWQRPEITFVRGPRPISDIP</sequence>